<dbReference type="EMBL" id="BARS01018511">
    <property type="protein sequence ID" value="GAF95319.1"/>
    <property type="molecule type" value="Genomic_DNA"/>
</dbReference>
<protein>
    <submittedName>
        <fullName evidence="1">Uncharacterized protein</fullName>
    </submittedName>
</protein>
<reference evidence="1" key="1">
    <citation type="journal article" date="2014" name="Front. Microbiol.">
        <title>High frequency of phylogenetically diverse reductive dehalogenase-homologous genes in deep subseafloor sedimentary metagenomes.</title>
        <authorList>
            <person name="Kawai M."/>
            <person name="Futagami T."/>
            <person name="Toyoda A."/>
            <person name="Takaki Y."/>
            <person name="Nishi S."/>
            <person name="Hori S."/>
            <person name="Arai W."/>
            <person name="Tsubouchi T."/>
            <person name="Morono Y."/>
            <person name="Uchiyama I."/>
            <person name="Ito T."/>
            <person name="Fujiyama A."/>
            <person name="Inagaki F."/>
            <person name="Takami H."/>
        </authorList>
    </citation>
    <scope>NUCLEOTIDE SEQUENCE</scope>
    <source>
        <strain evidence="1">Expedition CK06-06</strain>
    </source>
</reference>
<accession>X0TPY6</accession>
<dbReference type="AlphaFoldDB" id="X0TPY6"/>
<sequence length="88" mass="9926">MLVDHGYSKTQRKKISQDNRIEHYVNGMLLSTSRAEMLADTLKSAYDLRNTMIHEGDESGATEEPVERLHTAVAQMLSFELAQARSTT</sequence>
<gene>
    <name evidence="1" type="ORF">S01H1_30120</name>
</gene>
<proteinExistence type="predicted"/>
<comment type="caution">
    <text evidence="1">The sequence shown here is derived from an EMBL/GenBank/DDBJ whole genome shotgun (WGS) entry which is preliminary data.</text>
</comment>
<organism evidence="1">
    <name type="scientific">marine sediment metagenome</name>
    <dbReference type="NCBI Taxonomy" id="412755"/>
    <lineage>
        <taxon>unclassified sequences</taxon>
        <taxon>metagenomes</taxon>
        <taxon>ecological metagenomes</taxon>
    </lineage>
</organism>
<name>X0TPY6_9ZZZZ</name>
<evidence type="ECO:0000313" key="1">
    <source>
        <dbReference type="EMBL" id="GAF95319.1"/>
    </source>
</evidence>